<organism evidence="1 2">
    <name type="scientific">Vermiconidia calcicola</name>
    <dbReference type="NCBI Taxonomy" id="1690605"/>
    <lineage>
        <taxon>Eukaryota</taxon>
        <taxon>Fungi</taxon>
        <taxon>Dikarya</taxon>
        <taxon>Ascomycota</taxon>
        <taxon>Pezizomycotina</taxon>
        <taxon>Dothideomycetes</taxon>
        <taxon>Dothideomycetidae</taxon>
        <taxon>Mycosphaerellales</taxon>
        <taxon>Extremaceae</taxon>
        <taxon>Vermiconidia</taxon>
    </lineage>
</organism>
<dbReference type="Proteomes" id="UP001281147">
    <property type="component" value="Unassembled WGS sequence"/>
</dbReference>
<evidence type="ECO:0000313" key="1">
    <source>
        <dbReference type="EMBL" id="KAK3697199.1"/>
    </source>
</evidence>
<comment type="caution">
    <text evidence="1">The sequence shown here is derived from an EMBL/GenBank/DDBJ whole genome shotgun (WGS) entry which is preliminary data.</text>
</comment>
<accession>A0ACC3ML40</accession>
<evidence type="ECO:0000313" key="2">
    <source>
        <dbReference type="Proteomes" id="UP001281147"/>
    </source>
</evidence>
<keyword evidence="2" id="KW-1185">Reference proteome</keyword>
<protein>
    <submittedName>
        <fullName evidence="1">Uncharacterized protein</fullName>
    </submittedName>
</protein>
<reference evidence="1" key="1">
    <citation type="submission" date="2023-07" db="EMBL/GenBank/DDBJ databases">
        <title>Black Yeasts Isolated from many extreme environments.</title>
        <authorList>
            <person name="Coleine C."/>
            <person name="Stajich J.E."/>
            <person name="Selbmann L."/>
        </authorList>
    </citation>
    <scope>NUCLEOTIDE SEQUENCE</scope>
    <source>
        <strain evidence="1">CCFEE 5714</strain>
    </source>
</reference>
<proteinExistence type="predicted"/>
<sequence length="343" mass="35942">MTLQKSLPWTKSPLIINAPLQMGGFAGAELSTAVTKAGGLGQIGAVNDMNNLDSQLDKVGQALDHVDGLLPIGVGMLVFITKLEEAIPVLEKHKPAVVWLFAAKELDDYATWAKRLRSALPKSQVWVQVGSVDAALKVAKTVKPDVLCIQGSDAGGHGYEKGAGIISLVPEVSDALAANGHDIPLVAAGGIVDGRGAAAALALGAQGVVMGTRFIAAPETNVHSLYQKALLAANDGGQSTTRSKLFDNLRGPNIWPVAYDGRSIVMESFEDHESGVDIEEIRRKHNEAVKAEDAGFGVDGKGRAAIWAGTAVGIVKKVQPAAEIVEEVRDAARKALEAVNSKL</sequence>
<name>A0ACC3ML40_9PEZI</name>
<dbReference type="EMBL" id="JAUTXU010000230">
    <property type="protein sequence ID" value="KAK3697199.1"/>
    <property type="molecule type" value="Genomic_DNA"/>
</dbReference>
<gene>
    <name evidence="1" type="ORF">LTR37_017600</name>
</gene>